<dbReference type="InterPro" id="IPR015163">
    <property type="entry name" value="Cdc6_C"/>
</dbReference>
<dbReference type="InterPro" id="IPR055237">
    <property type="entry name" value="Cdc6_lid"/>
</dbReference>
<evidence type="ECO:0000256" key="3">
    <source>
        <dbReference type="ARBA" id="ARBA00022741"/>
    </source>
</evidence>
<dbReference type="Pfam" id="PF22703">
    <property type="entry name" value="Cdc6_lid"/>
    <property type="match status" value="1"/>
</dbReference>
<gene>
    <name evidence="7" type="ORF">B1B_14149</name>
</gene>
<dbReference type="GO" id="GO:0005524">
    <property type="term" value="F:ATP binding"/>
    <property type="evidence" value="ECO:0007669"/>
    <property type="project" value="UniProtKB-KW"/>
</dbReference>
<proteinExistence type="inferred from homology"/>
<evidence type="ECO:0000256" key="4">
    <source>
        <dbReference type="ARBA" id="ARBA00022840"/>
    </source>
</evidence>
<feature type="domain" description="Cdc6 AAA+ ATPase-type lid" evidence="6">
    <location>
        <begin position="88"/>
        <end position="152"/>
    </location>
</feature>
<organism evidence="7">
    <name type="scientific">mine drainage metagenome</name>
    <dbReference type="NCBI Taxonomy" id="410659"/>
    <lineage>
        <taxon>unclassified sequences</taxon>
        <taxon>metagenomes</taxon>
        <taxon>ecological metagenomes</taxon>
    </lineage>
</organism>
<keyword evidence="2" id="KW-0235">DNA replication</keyword>
<evidence type="ECO:0000256" key="2">
    <source>
        <dbReference type="ARBA" id="ARBA00022705"/>
    </source>
</evidence>
<evidence type="ECO:0000313" key="7">
    <source>
        <dbReference type="EMBL" id="EQD42234.1"/>
    </source>
</evidence>
<reference evidence="7" key="1">
    <citation type="submission" date="2013-08" db="EMBL/GenBank/DDBJ databases">
        <authorList>
            <person name="Mendez C."/>
            <person name="Richter M."/>
            <person name="Ferrer M."/>
            <person name="Sanchez J."/>
        </authorList>
    </citation>
    <scope>NUCLEOTIDE SEQUENCE</scope>
</reference>
<name>T1ANF2_9ZZZZ</name>
<protein>
    <submittedName>
        <fullName evidence="7">Cell division control protein 6 related protein</fullName>
    </submittedName>
</protein>
<dbReference type="InterPro" id="IPR027417">
    <property type="entry name" value="P-loop_NTPase"/>
</dbReference>
<comment type="caution">
    <text evidence="7">The sequence shown here is derived from an EMBL/GenBank/DDBJ whole genome shotgun (WGS) entry which is preliminary data.</text>
</comment>
<dbReference type="InterPro" id="IPR050311">
    <property type="entry name" value="ORC1/CDC6"/>
</dbReference>
<keyword evidence="7" id="KW-0131">Cell cycle</keyword>
<evidence type="ECO:0000259" key="6">
    <source>
        <dbReference type="Pfam" id="PF22703"/>
    </source>
</evidence>
<dbReference type="PANTHER" id="PTHR10763:SF26">
    <property type="entry name" value="CELL DIVISION CONTROL PROTEIN 6 HOMOLOG"/>
    <property type="match status" value="1"/>
</dbReference>
<evidence type="ECO:0000259" key="5">
    <source>
        <dbReference type="Pfam" id="PF09079"/>
    </source>
</evidence>
<dbReference type="InterPro" id="IPR036390">
    <property type="entry name" value="WH_DNA-bd_sf"/>
</dbReference>
<dbReference type="EMBL" id="AUZY01009344">
    <property type="protein sequence ID" value="EQD42234.1"/>
    <property type="molecule type" value="Genomic_DNA"/>
</dbReference>
<keyword evidence="3" id="KW-0547">Nucleotide-binding</keyword>
<evidence type="ECO:0000256" key="1">
    <source>
        <dbReference type="ARBA" id="ARBA00006184"/>
    </source>
</evidence>
<dbReference type="Gene3D" id="1.10.8.60">
    <property type="match status" value="1"/>
</dbReference>
<dbReference type="SUPFAM" id="SSF46785">
    <property type="entry name" value="Winged helix' DNA-binding domain"/>
    <property type="match status" value="1"/>
</dbReference>
<dbReference type="AlphaFoldDB" id="T1ANF2"/>
<dbReference type="GO" id="GO:0006260">
    <property type="term" value="P:DNA replication"/>
    <property type="evidence" value="ECO:0007669"/>
    <property type="project" value="UniProtKB-KW"/>
</dbReference>
<feature type="domain" description="Cdc6 C-terminal" evidence="5">
    <location>
        <begin position="164"/>
        <end position="238"/>
    </location>
</feature>
<dbReference type="Gene3D" id="1.10.10.10">
    <property type="entry name" value="Winged helix-like DNA-binding domain superfamily/Winged helix DNA-binding domain"/>
    <property type="match status" value="1"/>
</dbReference>
<accession>T1ANF2</accession>
<reference evidence="7" key="2">
    <citation type="journal article" date="2014" name="ISME J.">
        <title>Microbial stratification in low pH oxic and suboxic macroscopic growths along an acid mine drainage.</title>
        <authorList>
            <person name="Mendez-Garcia C."/>
            <person name="Mesa V."/>
            <person name="Sprenger R.R."/>
            <person name="Richter M."/>
            <person name="Diez M.S."/>
            <person name="Solano J."/>
            <person name="Bargiela R."/>
            <person name="Golyshina O.V."/>
            <person name="Manteca A."/>
            <person name="Ramos J.L."/>
            <person name="Gallego J.R."/>
            <person name="Llorente I."/>
            <person name="Martins Dos Santos V.A."/>
            <person name="Jensen O.N."/>
            <person name="Pelaez A.I."/>
            <person name="Sanchez J."/>
            <person name="Ferrer M."/>
        </authorList>
    </citation>
    <scope>NUCLEOTIDE SEQUENCE</scope>
</reference>
<dbReference type="SUPFAM" id="SSF52540">
    <property type="entry name" value="P-loop containing nucleoside triphosphate hydrolases"/>
    <property type="match status" value="1"/>
</dbReference>
<comment type="similarity">
    <text evidence="1">Belongs to the CDC6/cdc18 family.</text>
</comment>
<dbReference type="InterPro" id="IPR036388">
    <property type="entry name" value="WH-like_DNA-bd_sf"/>
</dbReference>
<dbReference type="Pfam" id="PF09079">
    <property type="entry name" value="WHD_Cdc6"/>
    <property type="match status" value="1"/>
</dbReference>
<dbReference type="GO" id="GO:0051301">
    <property type="term" value="P:cell division"/>
    <property type="evidence" value="ECO:0007669"/>
    <property type="project" value="UniProtKB-KW"/>
</dbReference>
<keyword evidence="4" id="KW-0067">ATP-binding</keyword>
<dbReference type="PANTHER" id="PTHR10763">
    <property type="entry name" value="CELL DIVISION CONTROL PROTEIN 6-RELATED"/>
    <property type="match status" value="1"/>
</dbReference>
<sequence>MMDVFQQGLRRHPQHLLVLLDEAAALVKQETRLVYLLTRSREVDLGSISLVLVATGDLLPYLDAASRSSFGVTRRLALAPYTREDLIEVLGARATLALRPGSFDREALDQIARIAAPNGDARFALELLAGAAHAAEDAGAESIQAEHVRRAKGSLLPTLSESQLEALSTHELGILLALSRSLRGKGSSVPSQKLRAAHAALLEELGGSAMSRTTFWRTLKELERDGLVTLEAAGSGESSRVAMDDLPASYLATLVEERLGRGAPRKA</sequence>
<keyword evidence="7" id="KW-0132">Cell division</keyword>